<dbReference type="EMBL" id="JARJLG010000014">
    <property type="protein sequence ID" value="KAJ7775642.1"/>
    <property type="molecule type" value="Genomic_DNA"/>
</dbReference>
<reference evidence="2" key="1">
    <citation type="submission" date="2023-03" db="EMBL/GenBank/DDBJ databases">
        <title>Massive genome expansion in bonnet fungi (Mycena s.s.) driven by repeated elements and novel gene families across ecological guilds.</title>
        <authorList>
            <consortium name="Lawrence Berkeley National Laboratory"/>
            <person name="Harder C.B."/>
            <person name="Miyauchi S."/>
            <person name="Viragh M."/>
            <person name="Kuo A."/>
            <person name="Thoen E."/>
            <person name="Andreopoulos B."/>
            <person name="Lu D."/>
            <person name="Skrede I."/>
            <person name="Drula E."/>
            <person name="Henrissat B."/>
            <person name="Morin E."/>
            <person name="Kohler A."/>
            <person name="Barry K."/>
            <person name="LaButti K."/>
            <person name="Morin E."/>
            <person name="Salamov A."/>
            <person name="Lipzen A."/>
            <person name="Mereny Z."/>
            <person name="Hegedus B."/>
            <person name="Baldrian P."/>
            <person name="Stursova M."/>
            <person name="Weitz H."/>
            <person name="Taylor A."/>
            <person name="Grigoriev I.V."/>
            <person name="Nagy L.G."/>
            <person name="Martin F."/>
            <person name="Kauserud H."/>
        </authorList>
    </citation>
    <scope>NUCLEOTIDE SEQUENCE</scope>
    <source>
        <strain evidence="2">CBHHK188m</strain>
    </source>
</reference>
<evidence type="ECO:0000313" key="3">
    <source>
        <dbReference type="EMBL" id="KAJ7775642.1"/>
    </source>
</evidence>
<evidence type="ECO:0000256" key="1">
    <source>
        <dbReference type="SAM" id="MobiDB-lite"/>
    </source>
</evidence>
<dbReference type="AlphaFoldDB" id="A0AAD7JG50"/>
<feature type="region of interest" description="Disordered" evidence="1">
    <location>
        <begin position="133"/>
        <end position="185"/>
    </location>
</feature>
<organism evidence="2 4">
    <name type="scientific">Mycena maculata</name>
    <dbReference type="NCBI Taxonomy" id="230809"/>
    <lineage>
        <taxon>Eukaryota</taxon>
        <taxon>Fungi</taxon>
        <taxon>Dikarya</taxon>
        <taxon>Basidiomycota</taxon>
        <taxon>Agaricomycotina</taxon>
        <taxon>Agaricomycetes</taxon>
        <taxon>Agaricomycetidae</taxon>
        <taxon>Agaricales</taxon>
        <taxon>Marasmiineae</taxon>
        <taxon>Mycenaceae</taxon>
        <taxon>Mycena</taxon>
    </lineage>
</organism>
<evidence type="ECO:0000313" key="4">
    <source>
        <dbReference type="Proteomes" id="UP001215280"/>
    </source>
</evidence>
<dbReference type="EMBL" id="JARJLG010000039">
    <property type="protein sequence ID" value="KAJ7764031.1"/>
    <property type="molecule type" value="Genomic_DNA"/>
</dbReference>
<gene>
    <name evidence="3" type="ORF">DFH07DRAFT_952029</name>
    <name evidence="2" type="ORF">DFH07DRAFT_956303</name>
</gene>
<feature type="region of interest" description="Disordered" evidence="1">
    <location>
        <begin position="218"/>
        <end position="245"/>
    </location>
</feature>
<feature type="compositionally biased region" description="Basic residues" evidence="1">
    <location>
        <begin position="160"/>
        <end position="172"/>
    </location>
</feature>
<dbReference type="Proteomes" id="UP001215280">
    <property type="component" value="Unassembled WGS sequence"/>
</dbReference>
<comment type="caution">
    <text evidence="2">The sequence shown here is derived from an EMBL/GenBank/DDBJ whole genome shotgun (WGS) entry which is preliminary data.</text>
</comment>
<name>A0AAD7JG50_9AGAR</name>
<proteinExistence type="predicted"/>
<keyword evidence="4" id="KW-1185">Reference proteome</keyword>
<sequence length="245" mass="27002">MSSNPVQYTPAQALDWEYYAGAFTGFLAGGSYPGQPPVGYRECFKRTQRYAPLPEEYPEQVAKALQRKEASKRTGSSSGPDVAMSAVAFAAMLQGTKDLASGIMSQAMDQVRVDAAPNGNRFGYRVHGRSIGRGRHVDRAGNNHGNYKKHAVDKPYATKYRGRHRRRRQHRRPGPEDKPQGQLQATDEIQGDAIAVDEPEGLQMVIEAAVEDLANMNLRTGTTEAEDGEVLPPYQAEEEGPIEIR</sequence>
<evidence type="ECO:0000313" key="2">
    <source>
        <dbReference type="EMBL" id="KAJ7764031.1"/>
    </source>
</evidence>
<protein>
    <submittedName>
        <fullName evidence="2">Uncharacterized protein</fullName>
    </submittedName>
</protein>
<accession>A0AAD7JG50</accession>
<feature type="compositionally biased region" description="Acidic residues" evidence="1">
    <location>
        <begin position="236"/>
        <end position="245"/>
    </location>
</feature>